<accession>A0AAJ6G8L0</accession>
<protein>
    <submittedName>
        <fullName evidence="1">Uncharacterized protein</fullName>
    </submittedName>
</protein>
<dbReference type="EMBL" id="CP098754">
    <property type="protein sequence ID" value="WIH94563.1"/>
    <property type="molecule type" value="Genomic_DNA"/>
</dbReference>
<organism evidence="1 2">
    <name type="scientific">Brachyspira pilosicoli</name>
    <name type="common">Serpulina pilosicoli</name>
    <dbReference type="NCBI Taxonomy" id="52584"/>
    <lineage>
        <taxon>Bacteria</taxon>
        <taxon>Pseudomonadati</taxon>
        <taxon>Spirochaetota</taxon>
        <taxon>Spirochaetia</taxon>
        <taxon>Brachyspirales</taxon>
        <taxon>Brachyspiraceae</taxon>
        <taxon>Brachyspira</taxon>
    </lineage>
</organism>
<proteinExistence type="predicted"/>
<dbReference type="Proteomes" id="UP001242021">
    <property type="component" value="Chromosome"/>
</dbReference>
<reference evidence="1" key="1">
    <citation type="submission" date="2022-06" db="EMBL/GenBank/DDBJ databases">
        <title>Brachyspira pilosicoli from pigs in Switzerland.</title>
        <authorList>
            <person name="Schmitt S."/>
            <person name="Arnold M."/>
            <person name="Rossano A."/>
            <person name="Perreten V."/>
        </authorList>
    </citation>
    <scope>NUCLEOTIDE SEQUENCE</scope>
    <source>
        <strain evidence="1">MEI4028</strain>
    </source>
</reference>
<evidence type="ECO:0000313" key="1">
    <source>
        <dbReference type="EMBL" id="WIH94563.1"/>
    </source>
</evidence>
<evidence type="ECO:0000313" key="2">
    <source>
        <dbReference type="Proteomes" id="UP001242021"/>
    </source>
</evidence>
<name>A0AAJ6G8L0_BRAPL</name>
<gene>
    <name evidence="1" type="ORF">NEH99_09720</name>
</gene>
<dbReference type="AlphaFoldDB" id="A0AAJ6G8L0"/>
<dbReference type="RefSeq" id="WP_284602634.1">
    <property type="nucleotide sequence ID" value="NZ_CP098752.1"/>
</dbReference>
<sequence length="57" mass="6688">MKKCFYLIIENEIVGMVSMDKKKLSKVLKSVDTDITSFQEIELNTDFDRLLESEDKK</sequence>